<feature type="region of interest" description="Disordered" evidence="1">
    <location>
        <begin position="124"/>
        <end position="158"/>
    </location>
</feature>
<name>A0A914DHI5_9BILA</name>
<organism evidence="3 4">
    <name type="scientific">Acrobeloides nanus</name>
    <dbReference type="NCBI Taxonomy" id="290746"/>
    <lineage>
        <taxon>Eukaryota</taxon>
        <taxon>Metazoa</taxon>
        <taxon>Ecdysozoa</taxon>
        <taxon>Nematoda</taxon>
        <taxon>Chromadorea</taxon>
        <taxon>Rhabditida</taxon>
        <taxon>Tylenchina</taxon>
        <taxon>Cephalobomorpha</taxon>
        <taxon>Cephaloboidea</taxon>
        <taxon>Cephalobidae</taxon>
        <taxon>Acrobeloides</taxon>
    </lineage>
</organism>
<evidence type="ECO:0000313" key="4">
    <source>
        <dbReference type="WBParaSite" id="ACRNAN_scaffold2620.g23028.t1"/>
    </source>
</evidence>
<feature type="compositionally biased region" description="Low complexity" evidence="1">
    <location>
        <begin position="79"/>
        <end position="88"/>
    </location>
</feature>
<reference evidence="4" key="1">
    <citation type="submission" date="2022-11" db="UniProtKB">
        <authorList>
            <consortium name="WormBaseParasite"/>
        </authorList>
    </citation>
    <scope>IDENTIFICATION</scope>
</reference>
<dbReference type="Proteomes" id="UP000887540">
    <property type="component" value="Unplaced"/>
</dbReference>
<evidence type="ECO:0000256" key="2">
    <source>
        <dbReference type="SAM" id="Phobius"/>
    </source>
</evidence>
<feature type="region of interest" description="Disordered" evidence="1">
    <location>
        <begin position="67"/>
        <end position="95"/>
    </location>
</feature>
<dbReference type="AlphaFoldDB" id="A0A914DHI5"/>
<keyword evidence="2" id="KW-0812">Transmembrane</keyword>
<sequence length="283" mass="32159">MEEFKDLRPDQAIDHTDMQSRDFNEGPGEVDMLIGFFFMNGACIVFFLMFGMCVICSCMRRRPRLFRQKEDKKTPPPTSSSNTSQSTKLLPNIQRVPSPVITSPAVKSSFKSFVSRSMQNPDFYKINDDEKKGEENDETRKASTNSKKDRKASVTSVKDSNPAVKLLRRCSNSFKECRIEIEEENLPMAQSASYPVKIHVECTDASIQPLLPHSHTYTSSNHNYKNGHQQDISYNREHASKASPDPVEDVVETVSLDMVMNEPPSIVRQNLLGPLTFDDLYYT</sequence>
<keyword evidence="2" id="KW-0472">Membrane</keyword>
<keyword evidence="3" id="KW-1185">Reference proteome</keyword>
<protein>
    <submittedName>
        <fullName evidence="4">Uncharacterized protein</fullName>
    </submittedName>
</protein>
<accession>A0A914DHI5</accession>
<feature type="region of interest" description="Disordered" evidence="1">
    <location>
        <begin position="1"/>
        <end position="22"/>
    </location>
</feature>
<proteinExistence type="predicted"/>
<evidence type="ECO:0000256" key="1">
    <source>
        <dbReference type="SAM" id="MobiDB-lite"/>
    </source>
</evidence>
<dbReference type="WBParaSite" id="ACRNAN_scaffold2620.g23028.t1">
    <property type="protein sequence ID" value="ACRNAN_scaffold2620.g23028.t1"/>
    <property type="gene ID" value="ACRNAN_scaffold2620.g23028"/>
</dbReference>
<keyword evidence="2" id="KW-1133">Transmembrane helix</keyword>
<evidence type="ECO:0000313" key="3">
    <source>
        <dbReference type="Proteomes" id="UP000887540"/>
    </source>
</evidence>
<feature type="compositionally biased region" description="Basic and acidic residues" evidence="1">
    <location>
        <begin position="125"/>
        <end position="141"/>
    </location>
</feature>
<feature type="transmembrane region" description="Helical" evidence="2">
    <location>
        <begin position="33"/>
        <end position="59"/>
    </location>
</feature>